<evidence type="ECO:0000313" key="6">
    <source>
        <dbReference type="Proteomes" id="UP000429555"/>
    </source>
</evidence>
<evidence type="ECO:0000256" key="1">
    <source>
        <dbReference type="ARBA" id="ARBA00022729"/>
    </source>
</evidence>
<evidence type="ECO:0000256" key="2">
    <source>
        <dbReference type="PROSITE-ProRule" id="PRU00473"/>
    </source>
</evidence>
<dbReference type="AlphaFoldDB" id="A0A6I4KW24"/>
<dbReference type="Proteomes" id="UP000429555">
    <property type="component" value="Unassembled WGS sequence"/>
</dbReference>
<keyword evidence="6" id="KW-1185">Reference proteome</keyword>
<dbReference type="Pfam" id="PF00691">
    <property type="entry name" value="OmpA"/>
    <property type="match status" value="1"/>
</dbReference>
<dbReference type="SUPFAM" id="SSF53850">
    <property type="entry name" value="Periplasmic binding protein-like II"/>
    <property type="match status" value="1"/>
</dbReference>
<keyword evidence="2 3" id="KW-0472">Membrane</keyword>
<keyword evidence="1" id="KW-0732">Signal</keyword>
<dbReference type="PANTHER" id="PTHR30570">
    <property type="entry name" value="PERIPLASMIC PHOSPHATE BINDING COMPONENT OF PHOSPHATE ABC TRANSPORTER"/>
    <property type="match status" value="1"/>
</dbReference>
<dbReference type="GO" id="GO:0016020">
    <property type="term" value="C:membrane"/>
    <property type="evidence" value="ECO:0007669"/>
    <property type="project" value="UniProtKB-UniRule"/>
</dbReference>
<dbReference type="CDD" id="cd07185">
    <property type="entry name" value="OmpA_C-like"/>
    <property type="match status" value="1"/>
</dbReference>
<feature type="domain" description="OmpA-like" evidence="4">
    <location>
        <begin position="343"/>
        <end position="457"/>
    </location>
</feature>
<dbReference type="InterPro" id="IPR006665">
    <property type="entry name" value="OmpA-like"/>
</dbReference>
<feature type="transmembrane region" description="Helical" evidence="3">
    <location>
        <begin position="12"/>
        <end position="34"/>
    </location>
</feature>
<sequence length="457" mass="49583">MPCHPSAHIRDTWGLTTSTLLIAFLCYLLPWQAWANLPTDDSVLRIQGSNTIGARLGPALVKGLFEQQGFTGIRLEAGEPANEQRVIGFNNEGRRVSVEVAAHGSGTGFTALEQGHAELAASSRPIKDSEASKLAALGNLRSPEAEQVIALDGLAIIVHPSNPLQALRNDQLAAVFAGEINDWAQLGGPAGSIRLYARDNNSGTFDTFQELVLGAFAKELADSALRFESSEELSDRVSRDPQAIGFIGLPYIRAARALAIAAGESQAMPASASLIATEDYPLSRRLFLYSTPEQDNPWARALIQFAHSPQGQAIVEQNGFIAQTVQPLQVTVEPGMPAAYQQLAQEAKRLTVNFRFQEGSATLDSKAQRDLQRLLGYLQEQDKLRNKLVLVGFGDAKADPARAELLSKLRAMAVRRELAKAGVIFRDIIGLGDELPVAANDQGDGRLKNRRVEVWVY</sequence>
<dbReference type="PANTHER" id="PTHR30570:SF1">
    <property type="entry name" value="PHOSPHATE-BINDING PROTEIN PSTS"/>
    <property type="match status" value="1"/>
</dbReference>
<dbReference type="InterPro" id="IPR050811">
    <property type="entry name" value="Phosphate_ABC_transporter"/>
</dbReference>
<reference evidence="5 6" key="1">
    <citation type="submission" date="2019-11" db="EMBL/GenBank/DDBJ databases">
        <title>Pseudomonas flavidum sp. nov., isolated from Baiyang Lake.</title>
        <authorList>
            <person name="Zhao Y."/>
        </authorList>
    </citation>
    <scope>NUCLEOTIDE SEQUENCE [LARGE SCALE GENOMIC DNA]</scope>
    <source>
        <strain evidence="6">R-22-3 w-18</strain>
    </source>
</reference>
<dbReference type="RefSeq" id="WP_160345510.1">
    <property type="nucleotide sequence ID" value="NZ_WKJZ01000001.1"/>
</dbReference>
<dbReference type="InterPro" id="IPR036737">
    <property type="entry name" value="OmpA-like_sf"/>
</dbReference>
<organism evidence="5 6">
    <name type="scientific">Pseudomonas xionganensis</name>
    <dbReference type="NCBI Taxonomy" id="2654845"/>
    <lineage>
        <taxon>Bacteria</taxon>
        <taxon>Pseudomonadati</taxon>
        <taxon>Pseudomonadota</taxon>
        <taxon>Gammaproteobacteria</taxon>
        <taxon>Pseudomonadales</taxon>
        <taxon>Pseudomonadaceae</taxon>
        <taxon>Pseudomonas</taxon>
    </lineage>
</organism>
<evidence type="ECO:0000259" key="4">
    <source>
        <dbReference type="PROSITE" id="PS51123"/>
    </source>
</evidence>
<protein>
    <submittedName>
        <fullName evidence="5">OmpA family protein</fullName>
    </submittedName>
</protein>
<dbReference type="SUPFAM" id="SSF103088">
    <property type="entry name" value="OmpA-like"/>
    <property type="match status" value="1"/>
</dbReference>
<evidence type="ECO:0000256" key="3">
    <source>
        <dbReference type="SAM" id="Phobius"/>
    </source>
</evidence>
<dbReference type="InterPro" id="IPR024370">
    <property type="entry name" value="PBP_domain"/>
</dbReference>
<dbReference type="Pfam" id="PF12849">
    <property type="entry name" value="PBP_like_2"/>
    <property type="match status" value="1"/>
</dbReference>
<evidence type="ECO:0000313" key="5">
    <source>
        <dbReference type="EMBL" id="MVW75928.1"/>
    </source>
</evidence>
<keyword evidence="3" id="KW-0812">Transmembrane</keyword>
<dbReference type="CDD" id="cd13653">
    <property type="entry name" value="PBP2_phosphate_like_1"/>
    <property type="match status" value="1"/>
</dbReference>
<accession>A0A6I4KW24</accession>
<proteinExistence type="predicted"/>
<gene>
    <name evidence="5" type="ORF">GJV18_11430</name>
</gene>
<dbReference type="Gene3D" id="3.40.190.10">
    <property type="entry name" value="Periplasmic binding protein-like II"/>
    <property type="match status" value="2"/>
</dbReference>
<dbReference type="Gene3D" id="3.30.1330.60">
    <property type="entry name" value="OmpA-like domain"/>
    <property type="match status" value="1"/>
</dbReference>
<keyword evidence="3" id="KW-1133">Transmembrane helix</keyword>
<comment type="caution">
    <text evidence="5">The sequence shown here is derived from an EMBL/GenBank/DDBJ whole genome shotgun (WGS) entry which is preliminary data.</text>
</comment>
<name>A0A6I4KW24_9PSED</name>
<dbReference type="PROSITE" id="PS51123">
    <property type="entry name" value="OMPA_2"/>
    <property type="match status" value="1"/>
</dbReference>
<dbReference type="EMBL" id="WKJZ01000001">
    <property type="protein sequence ID" value="MVW75928.1"/>
    <property type="molecule type" value="Genomic_DNA"/>
</dbReference>